<reference evidence="5" key="1">
    <citation type="submission" date="2013-04" db="EMBL/GenBank/DDBJ databases">
        <authorList>
            <person name="Qu J."/>
            <person name="Murali S.C."/>
            <person name="Bandaranaike D."/>
            <person name="Bellair M."/>
            <person name="Blankenburg K."/>
            <person name="Chao H."/>
            <person name="Dinh H."/>
            <person name="Doddapaneni H."/>
            <person name="Downs B."/>
            <person name="Dugan-Rocha S."/>
            <person name="Elkadiri S."/>
            <person name="Gnanaolivu R.D."/>
            <person name="Hernandez B."/>
            <person name="Javaid M."/>
            <person name="Jayaseelan J.C."/>
            <person name="Lee S."/>
            <person name="Li M."/>
            <person name="Ming W."/>
            <person name="Munidasa M."/>
            <person name="Muniz J."/>
            <person name="Nguyen L."/>
            <person name="Ongeri F."/>
            <person name="Osuji N."/>
            <person name="Pu L.-L."/>
            <person name="Puazo M."/>
            <person name="Qu C."/>
            <person name="Quiroz J."/>
            <person name="Raj R."/>
            <person name="Weissenberger G."/>
            <person name="Xin Y."/>
            <person name="Zou X."/>
            <person name="Han Y."/>
            <person name="Richards S."/>
            <person name="Worley K."/>
            <person name="Muzny D."/>
            <person name="Gibbs R."/>
        </authorList>
    </citation>
    <scope>NUCLEOTIDE SEQUENCE</scope>
    <source>
        <strain evidence="5">Sampled in the wild</strain>
    </source>
</reference>
<evidence type="ECO:0000313" key="5">
    <source>
        <dbReference type="EMBL" id="KAG8238767.1"/>
    </source>
</evidence>
<sequence length="240" mass="27115">MLEAEECKDVGIVDDSGLDADLVSQVNQIKLLDHEEEEGEEEMKMDDLMKNPLSMKNPVFNRERPSSKLSALLQCLEENVISQEDKAVVVSQWTSMLELIALHLKKRKIRHRTLSGAVPLKERMDIIESFNNSERGPKILLLSLKAGGVGLNLVGGNHLLLVDLHWNPQLEAQACDRIYRVGQKKSVHIYRFVCNHTVEEKIHELQEKKLSLADSVLTGVKNPQGSKLTMEDLKTLFSLK</sequence>
<dbReference type="GO" id="GO:0016787">
    <property type="term" value="F:hydrolase activity"/>
    <property type="evidence" value="ECO:0007669"/>
    <property type="project" value="UniProtKB-KW"/>
</dbReference>
<dbReference type="PANTHER" id="PTHR45626">
    <property type="entry name" value="TRANSCRIPTION TERMINATION FACTOR 2-RELATED"/>
    <property type="match status" value="1"/>
</dbReference>
<reference evidence="5" key="2">
    <citation type="submission" date="2017-10" db="EMBL/GenBank/DDBJ databases">
        <title>Ladona fulva Genome sequencing and assembly.</title>
        <authorList>
            <person name="Murali S."/>
            <person name="Richards S."/>
            <person name="Bandaranaike D."/>
            <person name="Bellair M."/>
            <person name="Blankenburg K."/>
            <person name="Chao H."/>
            <person name="Dinh H."/>
            <person name="Doddapaneni H."/>
            <person name="Dugan-Rocha S."/>
            <person name="Elkadiri S."/>
            <person name="Gnanaolivu R."/>
            <person name="Hernandez B."/>
            <person name="Skinner E."/>
            <person name="Javaid M."/>
            <person name="Lee S."/>
            <person name="Li M."/>
            <person name="Ming W."/>
            <person name="Munidasa M."/>
            <person name="Muniz J."/>
            <person name="Nguyen L."/>
            <person name="Hughes D."/>
            <person name="Osuji N."/>
            <person name="Pu L.-L."/>
            <person name="Puazo M."/>
            <person name="Qu C."/>
            <person name="Quiroz J."/>
            <person name="Raj R."/>
            <person name="Weissenberger G."/>
            <person name="Xin Y."/>
            <person name="Zou X."/>
            <person name="Han Y."/>
            <person name="Worley K."/>
            <person name="Muzny D."/>
            <person name="Gibbs R."/>
        </authorList>
    </citation>
    <scope>NUCLEOTIDE SEQUENCE</scope>
    <source>
        <strain evidence="5">Sampled in the wild</strain>
    </source>
</reference>
<keyword evidence="1" id="KW-0547">Nucleotide-binding</keyword>
<dbReference type="SUPFAM" id="SSF52540">
    <property type="entry name" value="P-loop containing nucleoside triphosphate hydrolases"/>
    <property type="match status" value="1"/>
</dbReference>
<dbReference type="PANTHER" id="PTHR45626:SF50">
    <property type="entry name" value="TRANSCRIPTION TERMINATION FACTOR 2"/>
    <property type="match status" value="1"/>
</dbReference>
<evidence type="ECO:0000256" key="2">
    <source>
        <dbReference type="ARBA" id="ARBA00022801"/>
    </source>
</evidence>
<name>A0A8K0KQ54_LADFU</name>
<dbReference type="AlphaFoldDB" id="A0A8K0KQ54"/>
<accession>A0A8K0KQ54</accession>
<proteinExistence type="predicted"/>
<gene>
    <name evidence="5" type="ORF">J437_LFUL018640</name>
</gene>
<protein>
    <recommendedName>
        <fullName evidence="4">Helicase C-terminal domain-containing protein</fullName>
    </recommendedName>
</protein>
<dbReference type="InterPro" id="IPR049730">
    <property type="entry name" value="SNF2/RAD54-like_C"/>
</dbReference>
<evidence type="ECO:0000256" key="3">
    <source>
        <dbReference type="ARBA" id="ARBA00022840"/>
    </source>
</evidence>
<evidence type="ECO:0000259" key="4">
    <source>
        <dbReference type="PROSITE" id="PS51194"/>
    </source>
</evidence>
<keyword evidence="3" id="KW-0067">ATP-binding</keyword>
<dbReference type="CDD" id="cd18793">
    <property type="entry name" value="SF2_C_SNF"/>
    <property type="match status" value="1"/>
</dbReference>
<dbReference type="GO" id="GO:0008094">
    <property type="term" value="F:ATP-dependent activity, acting on DNA"/>
    <property type="evidence" value="ECO:0007669"/>
    <property type="project" value="TreeGrafter"/>
</dbReference>
<feature type="domain" description="Helicase C-terminal" evidence="4">
    <location>
        <begin position="68"/>
        <end position="224"/>
    </location>
</feature>
<dbReference type="PROSITE" id="PS51194">
    <property type="entry name" value="HELICASE_CTER"/>
    <property type="match status" value="1"/>
</dbReference>
<dbReference type="Proteomes" id="UP000792457">
    <property type="component" value="Unassembled WGS sequence"/>
</dbReference>
<dbReference type="OrthoDB" id="423559at2759"/>
<organism evidence="5 6">
    <name type="scientific">Ladona fulva</name>
    <name type="common">Scarce chaser dragonfly</name>
    <name type="synonym">Libellula fulva</name>
    <dbReference type="NCBI Taxonomy" id="123851"/>
    <lineage>
        <taxon>Eukaryota</taxon>
        <taxon>Metazoa</taxon>
        <taxon>Ecdysozoa</taxon>
        <taxon>Arthropoda</taxon>
        <taxon>Hexapoda</taxon>
        <taxon>Insecta</taxon>
        <taxon>Pterygota</taxon>
        <taxon>Palaeoptera</taxon>
        <taxon>Odonata</taxon>
        <taxon>Epiprocta</taxon>
        <taxon>Anisoptera</taxon>
        <taxon>Libelluloidea</taxon>
        <taxon>Libellulidae</taxon>
        <taxon>Ladona</taxon>
    </lineage>
</organism>
<dbReference type="Pfam" id="PF00271">
    <property type="entry name" value="Helicase_C"/>
    <property type="match status" value="1"/>
</dbReference>
<dbReference type="GO" id="GO:0005634">
    <property type="term" value="C:nucleus"/>
    <property type="evidence" value="ECO:0007669"/>
    <property type="project" value="TreeGrafter"/>
</dbReference>
<keyword evidence="2" id="KW-0378">Hydrolase</keyword>
<dbReference type="SMART" id="SM00490">
    <property type="entry name" value="HELICc"/>
    <property type="match status" value="1"/>
</dbReference>
<evidence type="ECO:0000313" key="6">
    <source>
        <dbReference type="Proteomes" id="UP000792457"/>
    </source>
</evidence>
<dbReference type="Gene3D" id="3.40.50.300">
    <property type="entry name" value="P-loop containing nucleotide triphosphate hydrolases"/>
    <property type="match status" value="1"/>
</dbReference>
<dbReference type="EMBL" id="KZ309431">
    <property type="protein sequence ID" value="KAG8238767.1"/>
    <property type="molecule type" value="Genomic_DNA"/>
</dbReference>
<evidence type="ECO:0000256" key="1">
    <source>
        <dbReference type="ARBA" id="ARBA00022741"/>
    </source>
</evidence>
<dbReference type="InterPro" id="IPR050628">
    <property type="entry name" value="SNF2_RAD54_helicase_TF"/>
</dbReference>
<dbReference type="InterPro" id="IPR027417">
    <property type="entry name" value="P-loop_NTPase"/>
</dbReference>
<dbReference type="GO" id="GO:0005524">
    <property type="term" value="F:ATP binding"/>
    <property type="evidence" value="ECO:0007669"/>
    <property type="project" value="UniProtKB-KW"/>
</dbReference>
<comment type="caution">
    <text evidence="5">The sequence shown here is derived from an EMBL/GenBank/DDBJ whole genome shotgun (WGS) entry which is preliminary data.</text>
</comment>
<dbReference type="GO" id="GO:0006281">
    <property type="term" value="P:DNA repair"/>
    <property type="evidence" value="ECO:0007669"/>
    <property type="project" value="TreeGrafter"/>
</dbReference>
<keyword evidence="6" id="KW-1185">Reference proteome</keyword>
<dbReference type="InterPro" id="IPR001650">
    <property type="entry name" value="Helicase_C-like"/>
</dbReference>